<reference evidence="3 4" key="1">
    <citation type="submission" date="2023-01" db="EMBL/GenBank/DDBJ databases">
        <title>Minimal conservation of predation-associated metabolite biosynthetic gene clusters underscores biosynthetic potential of Myxococcota including descriptions for ten novel species: Archangium lansinium sp. nov., Myxococcus landrumus sp. nov., Nannocystis bai.</title>
        <authorList>
            <person name="Ahearne A."/>
            <person name="Stevens C."/>
            <person name="Dowd S."/>
        </authorList>
    </citation>
    <scope>NUCLEOTIDE SEQUENCE [LARGE SCALE GENOMIC DNA]</scope>
    <source>
        <strain evidence="3 4">WIWO2</strain>
    </source>
</reference>
<organism evidence="3 4">
    <name type="scientific">Sorangium atrum</name>
    <dbReference type="NCBI Taxonomy" id="2995308"/>
    <lineage>
        <taxon>Bacteria</taxon>
        <taxon>Pseudomonadati</taxon>
        <taxon>Myxococcota</taxon>
        <taxon>Polyangia</taxon>
        <taxon>Polyangiales</taxon>
        <taxon>Polyangiaceae</taxon>
        <taxon>Sorangium</taxon>
    </lineage>
</organism>
<feature type="compositionally biased region" description="Pro residues" evidence="1">
    <location>
        <begin position="28"/>
        <end position="38"/>
    </location>
</feature>
<name>A0ABT5BX51_9BACT</name>
<feature type="region of interest" description="Disordered" evidence="1">
    <location>
        <begin position="28"/>
        <end position="67"/>
    </location>
</feature>
<evidence type="ECO:0008006" key="5">
    <source>
        <dbReference type="Google" id="ProtNLM"/>
    </source>
</evidence>
<evidence type="ECO:0000313" key="3">
    <source>
        <dbReference type="EMBL" id="MDC0678703.1"/>
    </source>
</evidence>
<evidence type="ECO:0000256" key="1">
    <source>
        <dbReference type="SAM" id="MobiDB-lite"/>
    </source>
</evidence>
<gene>
    <name evidence="3" type="ORF">POL72_13240</name>
</gene>
<evidence type="ECO:0000256" key="2">
    <source>
        <dbReference type="SAM" id="SignalP"/>
    </source>
</evidence>
<feature type="signal peptide" evidence="2">
    <location>
        <begin position="1"/>
        <end position="23"/>
    </location>
</feature>
<proteinExistence type="predicted"/>
<sequence length="366" mass="37783">MTHVKMRLAAILLPSCAAVSLLACGPSAPPADAPPAQAPPGASRAAPAPVVSPAPAEPASSAATAAPAPAKTCSDAQDIDTCETECAAGKAAACETLGDLHAKAEGKESPGFSLGSALRAFGEACKLGAKSACDKREAHLKELRAACQKSAKSCFALGDALSGQDGHDKEVDESFDRACNAGDVAACEERGELHMDLEPAKIHAAIAEKALDRACASGSAHACCSLVKVYTDTDREKKADAARARVEAANDRSQQGRIACDVFRMGGKPKVRVIAKANAESAKALSKQEIALLEEVLSRRVPYCYAEPPKGPAELDIELVPDGAAKLAGYTGVDSERCVSRIVERIHLAGAASRRARFGLGFEAAK</sequence>
<dbReference type="InterPro" id="IPR011990">
    <property type="entry name" value="TPR-like_helical_dom_sf"/>
</dbReference>
<evidence type="ECO:0000313" key="4">
    <source>
        <dbReference type="Proteomes" id="UP001217485"/>
    </source>
</evidence>
<keyword evidence="4" id="KW-1185">Reference proteome</keyword>
<dbReference type="Gene3D" id="1.25.40.10">
    <property type="entry name" value="Tetratricopeptide repeat domain"/>
    <property type="match status" value="1"/>
</dbReference>
<feature type="chain" id="PRO_5045879400" description="Beta-lactamase" evidence="2">
    <location>
        <begin position="24"/>
        <end position="366"/>
    </location>
</feature>
<protein>
    <recommendedName>
        <fullName evidence="5">Beta-lactamase</fullName>
    </recommendedName>
</protein>
<comment type="caution">
    <text evidence="3">The sequence shown here is derived from an EMBL/GenBank/DDBJ whole genome shotgun (WGS) entry which is preliminary data.</text>
</comment>
<dbReference type="PROSITE" id="PS51257">
    <property type="entry name" value="PROKAR_LIPOPROTEIN"/>
    <property type="match status" value="1"/>
</dbReference>
<dbReference type="EMBL" id="JAQNDK010000001">
    <property type="protein sequence ID" value="MDC0678703.1"/>
    <property type="molecule type" value="Genomic_DNA"/>
</dbReference>
<feature type="compositionally biased region" description="Low complexity" evidence="1">
    <location>
        <begin position="39"/>
        <end position="49"/>
    </location>
</feature>
<dbReference type="SUPFAM" id="SSF81901">
    <property type="entry name" value="HCP-like"/>
    <property type="match status" value="1"/>
</dbReference>
<accession>A0ABT5BX51</accession>
<dbReference type="Proteomes" id="UP001217485">
    <property type="component" value="Unassembled WGS sequence"/>
</dbReference>
<keyword evidence="2" id="KW-0732">Signal</keyword>
<dbReference type="RefSeq" id="WP_272095545.1">
    <property type="nucleotide sequence ID" value="NZ_JAQNDK010000001.1"/>
</dbReference>
<feature type="compositionally biased region" description="Low complexity" evidence="1">
    <location>
        <begin position="57"/>
        <end position="67"/>
    </location>
</feature>